<evidence type="ECO:0000256" key="1">
    <source>
        <dbReference type="SAM" id="MobiDB-lite"/>
    </source>
</evidence>
<evidence type="ECO:0000313" key="2">
    <source>
        <dbReference type="EMBL" id="MEQ2300913.1"/>
    </source>
</evidence>
<gene>
    <name evidence="2" type="ORF">AMECASPLE_030684</name>
</gene>
<reference evidence="2 3" key="1">
    <citation type="submission" date="2021-06" db="EMBL/GenBank/DDBJ databases">
        <authorList>
            <person name="Palmer J.M."/>
        </authorList>
    </citation>
    <scope>NUCLEOTIDE SEQUENCE [LARGE SCALE GENOMIC DNA]</scope>
    <source>
        <strain evidence="2 3">AS_MEX2019</strain>
        <tissue evidence="2">Muscle</tissue>
    </source>
</reference>
<dbReference type="EMBL" id="JAHRIP010050724">
    <property type="protein sequence ID" value="MEQ2300913.1"/>
    <property type="molecule type" value="Genomic_DNA"/>
</dbReference>
<accession>A0ABV0Z3Z1</accession>
<sequence>MRDQFPEIRSAPQLVGLHSRTSATVSPLLTAAAPLPQPRDVRPDAGLPARREDGQDEKVEENFVGEFQKYRTQALKFNRSWGPGSLLHVRATCT</sequence>
<feature type="region of interest" description="Disordered" evidence="1">
    <location>
        <begin position="29"/>
        <end position="57"/>
    </location>
</feature>
<keyword evidence="3" id="KW-1185">Reference proteome</keyword>
<feature type="compositionally biased region" description="Basic and acidic residues" evidence="1">
    <location>
        <begin position="39"/>
        <end position="57"/>
    </location>
</feature>
<protein>
    <submittedName>
        <fullName evidence="2">Uncharacterized protein</fullName>
    </submittedName>
</protein>
<comment type="caution">
    <text evidence="2">The sequence shown here is derived from an EMBL/GenBank/DDBJ whole genome shotgun (WGS) entry which is preliminary data.</text>
</comment>
<proteinExistence type="predicted"/>
<name>A0ABV0Z3Z1_9TELE</name>
<evidence type="ECO:0000313" key="3">
    <source>
        <dbReference type="Proteomes" id="UP001469553"/>
    </source>
</evidence>
<organism evidence="2 3">
    <name type="scientific">Ameca splendens</name>
    <dbReference type="NCBI Taxonomy" id="208324"/>
    <lineage>
        <taxon>Eukaryota</taxon>
        <taxon>Metazoa</taxon>
        <taxon>Chordata</taxon>
        <taxon>Craniata</taxon>
        <taxon>Vertebrata</taxon>
        <taxon>Euteleostomi</taxon>
        <taxon>Actinopterygii</taxon>
        <taxon>Neopterygii</taxon>
        <taxon>Teleostei</taxon>
        <taxon>Neoteleostei</taxon>
        <taxon>Acanthomorphata</taxon>
        <taxon>Ovalentaria</taxon>
        <taxon>Atherinomorphae</taxon>
        <taxon>Cyprinodontiformes</taxon>
        <taxon>Goodeidae</taxon>
        <taxon>Ameca</taxon>
    </lineage>
</organism>
<dbReference type="Proteomes" id="UP001469553">
    <property type="component" value="Unassembled WGS sequence"/>
</dbReference>